<keyword evidence="5" id="KW-0217">Developmental protein</keyword>
<evidence type="ECO:0000256" key="13">
    <source>
        <dbReference type="ARBA" id="ARBA00023158"/>
    </source>
</evidence>
<dbReference type="GO" id="GO:0030154">
    <property type="term" value="P:cell differentiation"/>
    <property type="evidence" value="ECO:0007669"/>
    <property type="project" value="UniProtKB-KW"/>
</dbReference>
<dbReference type="PANTHER" id="PTHR18934">
    <property type="entry name" value="ATP-DEPENDENT RNA HELICASE"/>
    <property type="match status" value="1"/>
</dbReference>
<keyword evidence="16" id="KW-0479">Metal-binding</keyword>
<dbReference type="PANTHER" id="PTHR18934:SF113">
    <property type="entry name" value="ATP-DEPENDENT RNA HELICASE TDRD9"/>
    <property type="match status" value="1"/>
</dbReference>
<keyword evidence="10" id="KW-0347">Helicase</keyword>
<dbReference type="PROSITE" id="PS00028">
    <property type="entry name" value="ZINC_FINGER_C2H2_1"/>
    <property type="match status" value="1"/>
</dbReference>
<evidence type="ECO:0000256" key="5">
    <source>
        <dbReference type="ARBA" id="ARBA00022473"/>
    </source>
</evidence>
<feature type="domain" description="C2H2-type" evidence="17">
    <location>
        <begin position="1418"/>
        <end position="1446"/>
    </location>
</feature>
<keyword evidence="13" id="KW-0943">RNA-mediated gene silencing</keyword>
<keyword evidence="22" id="KW-1185">Reference proteome</keyword>
<dbReference type="PROSITE" id="PS51194">
    <property type="entry name" value="HELICASE_CTER"/>
    <property type="match status" value="1"/>
</dbReference>
<dbReference type="GO" id="GO:0005524">
    <property type="term" value="F:ATP binding"/>
    <property type="evidence" value="ECO:0007669"/>
    <property type="project" value="UniProtKB-KW"/>
</dbReference>
<dbReference type="Gene3D" id="2.30.30.140">
    <property type="match status" value="1"/>
</dbReference>
<dbReference type="SUPFAM" id="SSF63748">
    <property type="entry name" value="Tudor/PWWP/MBT"/>
    <property type="match status" value="1"/>
</dbReference>
<evidence type="ECO:0000256" key="14">
    <source>
        <dbReference type="ARBA" id="ARBA00023254"/>
    </source>
</evidence>
<dbReference type="InterPro" id="IPR007502">
    <property type="entry name" value="Helicase-assoc_dom"/>
</dbReference>
<dbReference type="EMBL" id="JAZDUA010000841">
    <property type="protein sequence ID" value="KAK7789095.1"/>
    <property type="molecule type" value="Genomic_DNA"/>
</dbReference>
<dbReference type="GO" id="GO:0007283">
    <property type="term" value="P:spermatogenesis"/>
    <property type="evidence" value="ECO:0007669"/>
    <property type="project" value="UniProtKB-KW"/>
</dbReference>
<dbReference type="GO" id="GO:0003724">
    <property type="term" value="F:RNA helicase activity"/>
    <property type="evidence" value="ECO:0007669"/>
    <property type="project" value="UniProtKB-EC"/>
</dbReference>
<feature type="domain" description="Tudor" evidence="18">
    <location>
        <begin position="945"/>
        <end position="1005"/>
    </location>
</feature>
<dbReference type="PROSITE" id="PS51192">
    <property type="entry name" value="HELICASE_ATP_BIND_1"/>
    <property type="match status" value="1"/>
</dbReference>
<dbReference type="InterPro" id="IPR035437">
    <property type="entry name" value="SNase_OB-fold_sf"/>
</dbReference>
<keyword evidence="7" id="KW-0547">Nucleotide-binding</keyword>
<protein>
    <recommendedName>
        <fullName evidence="4">Probable ATP-dependent RNA helicase spindle-E</fullName>
        <ecNumber evidence="3">3.6.4.13</ecNumber>
    </recommendedName>
</protein>
<dbReference type="InterPro" id="IPR014001">
    <property type="entry name" value="Helicase_ATP-bd"/>
</dbReference>
<dbReference type="InterPro" id="IPR013087">
    <property type="entry name" value="Znf_C2H2_type"/>
</dbReference>
<sequence>MDLLDDFFNLNKKFERVVVPGSQTGGRIMVDPDSVPEDYRRHKVVSKGTDYVKEFREEDERLWREQGLEDENIEDRRKMKSTALHDVDDAMSLCSTMFTMDVTKDEELTRVYKVYDFSQRVASGLPIATFKDQIVHTIYTNAVTVIQGSTGCGKSTQVPQYILDHCRDLGEPCNIIVTQPRRLAAISVAKRVCYERNWTLGSLVGYQVGLNAKTCPDTRLTFCTTGVLLQKLVHSKSLGTYTHIILDEVHERNEDMDFSLMVIRRLMRRSYQGTKVILMSATMNPAKFSEYFSFASSKNSDSTPILDLDQPNQKRSGFRVFMYHLNELHKLGPLPEIKIDEPGISPKTYEIAFKLISQFDNLERSSEVFVKGAVLVFLPGIQEIEELFNLLATKSSQNKWWVRPLHSTITTDEQESVFSRPPSGYRKIILSTNIAESSLTVPDIVYVIDFCLTKHLICDPATNFSSLQVAWASKTSCIQRAGRAGRVQEGRVYRLVPATFYNECLADDQIPEILRCPLDRVILQTKLLDMGSPKGLLALCLDPPDLSNIENTILLLKEAGALLPTVNGLYKRDDGDLTFLGTVMAKLPVDIHVAKLIMLGHVFNVLEECIIIGAALSLKSMFSSPFQERMAAYDSKLMWADSSCSDSIAFLNAFNVWRSSKERGMFGPNGQKEESWARRYYLQLRALRETATLVRELRERLERMGITETKGYGRVSWSREESPLILKIVMAGAFYPHYFVRGSNGGQVDEKEAVRQLVGRDPFSTVFLQSLPMDQPGELYAKTIKRALGECGRNMKVSFDGTSKVYIQFGRPTTATAKTKTDFKFIPDIPGKVCMPVYKAVKLRQLKIPIVLHLMPARNAMERARELNLQPAQDSPWRWERKKEDSSVMKPSLPSVNTHIISLSISYIIDPGHFWAQSLEPDAIETLSEISRKLNTIDELLPVRAPKIGKIYAAPFTEHGSTYYYRARVNSIRPPKVQVLFIDYGNSSEVDIIDLREIRDATDPSTNAPPQAFECVLSELRPSLINNPRGGWSDTAKQDFSSKVGNYLFYGKIYSVVHGIVSLELIRQLPLNVKNKKGEEIKSINEYLIDKGYAEPAEESYLSRVNHDVRAQFSSNLHFEPCDRDMYDQLQEEYNDNWEVQQADPEPPHPSECNTTVILKGPFSPLEMKVYNITQVGLSRVVQIEWNSVNSVLLDTDPQDPHERLLVAACVGENPDHDRLTVRNTTLMPNIHGLSSLIYLVFAPTIELRRSPDGSTYTGALCGLGADPQTGVSYFPDHDMEVTFDTVITLEDIKNINRLRYWMTISFYTDADQEYPSCATSDMIQCQGKVKEFLFKLLNVPRPSQEVQLFHRPFKWNQVRKDLLLNPLGGGAVHENARAVFRLHWAVYLESKVDTSLVENVKFLHEVAEGKVTYSGDIDCKLCNIAFANARLLRIHLLSSHHVEKEKELVSR</sequence>
<keyword evidence="9" id="KW-0378">Hydrolase</keyword>
<proteinExistence type="inferred from homology"/>
<dbReference type="SMART" id="SM00847">
    <property type="entry name" value="HA2"/>
    <property type="match status" value="1"/>
</dbReference>
<reference evidence="21 22" key="1">
    <citation type="submission" date="2024-03" db="EMBL/GenBank/DDBJ databases">
        <title>The genome assembly and annotation of the cricket Gryllus longicercus Weissman &amp; Gray.</title>
        <authorList>
            <person name="Szrajer S."/>
            <person name="Gray D."/>
            <person name="Ylla G."/>
        </authorList>
    </citation>
    <scope>NUCLEOTIDE SEQUENCE [LARGE SCALE GENOMIC DNA]</scope>
    <source>
        <strain evidence="21">DAG 2021-001</strain>
        <tissue evidence="21">Whole body minus gut</tissue>
    </source>
</reference>
<dbReference type="Gene3D" id="2.40.50.90">
    <property type="match status" value="1"/>
</dbReference>
<evidence type="ECO:0000256" key="16">
    <source>
        <dbReference type="PROSITE-ProRule" id="PRU00042"/>
    </source>
</evidence>
<dbReference type="Pfam" id="PF00567">
    <property type="entry name" value="TUDOR"/>
    <property type="match status" value="1"/>
</dbReference>
<dbReference type="SMART" id="SM00487">
    <property type="entry name" value="DEXDc"/>
    <property type="match status" value="1"/>
</dbReference>
<dbReference type="InterPro" id="IPR011545">
    <property type="entry name" value="DEAD/DEAH_box_helicase_dom"/>
</dbReference>
<evidence type="ECO:0000313" key="22">
    <source>
        <dbReference type="Proteomes" id="UP001378592"/>
    </source>
</evidence>
<evidence type="ECO:0000256" key="11">
    <source>
        <dbReference type="ARBA" id="ARBA00022840"/>
    </source>
</evidence>
<name>A0AAN9YTT5_9ORTH</name>
<gene>
    <name evidence="21" type="ORF">R5R35_012431</name>
</gene>
<evidence type="ECO:0000256" key="15">
    <source>
        <dbReference type="ARBA" id="ARBA00047984"/>
    </source>
</evidence>
<evidence type="ECO:0000256" key="2">
    <source>
        <dbReference type="ARBA" id="ARBA00008792"/>
    </source>
</evidence>
<keyword evidence="16" id="KW-0862">Zinc</keyword>
<dbReference type="InterPro" id="IPR027417">
    <property type="entry name" value="P-loop_NTPase"/>
</dbReference>
<dbReference type="SMART" id="SM00490">
    <property type="entry name" value="HELICc"/>
    <property type="match status" value="1"/>
</dbReference>
<accession>A0AAN9YTT5</accession>
<dbReference type="GO" id="GO:0031047">
    <property type="term" value="P:regulatory ncRNA-mediated gene silencing"/>
    <property type="evidence" value="ECO:0007669"/>
    <property type="project" value="UniProtKB-KW"/>
</dbReference>
<evidence type="ECO:0000256" key="7">
    <source>
        <dbReference type="ARBA" id="ARBA00022741"/>
    </source>
</evidence>
<dbReference type="FunFam" id="1.20.120.1080:FF:000081">
    <property type="entry name" value="Tudor domain containing 9"/>
    <property type="match status" value="1"/>
</dbReference>
<evidence type="ECO:0000256" key="10">
    <source>
        <dbReference type="ARBA" id="ARBA00022806"/>
    </source>
</evidence>
<evidence type="ECO:0000256" key="6">
    <source>
        <dbReference type="ARBA" id="ARBA00022490"/>
    </source>
</evidence>
<keyword evidence="6" id="KW-0963">Cytoplasm</keyword>
<keyword evidence="11" id="KW-0067">ATP-binding</keyword>
<dbReference type="SUPFAM" id="SSF52540">
    <property type="entry name" value="P-loop containing nucleoside triphosphate hydrolases"/>
    <property type="match status" value="1"/>
</dbReference>
<dbReference type="Pfam" id="PF00271">
    <property type="entry name" value="Helicase_C"/>
    <property type="match status" value="1"/>
</dbReference>
<dbReference type="GO" id="GO:0003723">
    <property type="term" value="F:RNA binding"/>
    <property type="evidence" value="ECO:0007669"/>
    <property type="project" value="TreeGrafter"/>
</dbReference>
<evidence type="ECO:0000259" key="19">
    <source>
        <dbReference type="PROSITE" id="PS51192"/>
    </source>
</evidence>
<evidence type="ECO:0000313" key="21">
    <source>
        <dbReference type="EMBL" id="KAK7789095.1"/>
    </source>
</evidence>
<dbReference type="EC" id="3.6.4.13" evidence="3"/>
<dbReference type="PROSITE" id="PS50157">
    <property type="entry name" value="ZINC_FINGER_C2H2_2"/>
    <property type="match status" value="1"/>
</dbReference>
<dbReference type="Pfam" id="PF00270">
    <property type="entry name" value="DEAD"/>
    <property type="match status" value="1"/>
</dbReference>
<organism evidence="21 22">
    <name type="scientific">Gryllus longicercus</name>
    <dbReference type="NCBI Taxonomy" id="2509291"/>
    <lineage>
        <taxon>Eukaryota</taxon>
        <taxon>Metazoa</taxon>
        <taxon>Ecdysozoa</taxon>
        <taxon>Arthropoda</taxon>
        <taxon>Hexapoda</taxon>
        <taxon>Insecta</taxon>
        <taxon>Pterygota</taxon>
        <taxon>Neoptera</taxon>
        <taxon>Polyneoptera</taxon>
        <taxon>Orthoptera</taxon>
        <taxon>Ensifera</taxon>
        <taxon>Gryllidea</taxon>
        <taxon>Grylloidea</taxon>
        <taxon>Gryllidae</taxon>
        <taxon>Gryllinae</taxon>
        <taxon>Gryllus</taxon>
    </lineage>
</organism>
<keyword evidence="14" id="KW-0469">Meiosis</keyword>
<evidence type="ECO:0000256" key="4">
    <source>
        <dbReference type="ARBA" id="ARBA00013352"/>
    </source>
</evidence>
<dbReference type="Gene3D" id="1.20.120.1080">
    <property type="match status" value="1"/>
</dbReference>
<comment type="similarity">
    <text evidence="2">Belongs to the DEAD box helicase family. DEAH subfamily.</text>
</comment>
<dbReference type="SMART" id="SM00333">
    <property type="entry name" value="TUDOR"/>
    <property type="match status" value="1"/>
</dbReference>
<evidence type="ECO:0000256" key="3">
    <source>
        <dbReference type="ARBA" id="ARBA00012552"/>
    </source>
</evidence>
<dbReference type="CDD" id="cd18791">
    <property type="entry name" value="SF2_C_RHA"/>
    <property type="match status" value="1"/>
</dbReference>
<dbReference type="Gene3D" id="3.40.50.300">
    <property type="entry name" value="P-loop containing nucleotide triphosphate hydrolases"/>
    <property type="match status" value="2"/>
</dbReference>
<feature type="domain" description="Helicase C-terminal" evidence="20">
    <location>
        <begin position="361"/>
        <end position="529"/>
    </location>
</feature>
<dbReference type="InterPro" id="IPR002999">
    <property type="entry name" value="Tudor"/>
</dbReference>
<dbReference type="Proteomes" id="UP001378592">
    <property type="component" value="Unassembled WGS sequence"/>
</dbReference>
<evidence type="ECO:0000256" key="12">
    <source>
        <dbReference type="ARBA" id="ARBA00022871"/>
    </source>
</evidence>
<keyword evidence="8" id="KW-0221">Differentiation</keyword>
<evidence type="ECO:0000259" key="17">
    <source>
        <dbReference type="PROSITE" id="PS50157"/>
    </source>
</evidence>
<keyword evidence="12" id="KW-0744">Spermatogenesis</keyword>
<dbReference type="PROSITE" id="PS50304">
    <property type="entry name" value="TUDOR"/>
    <property type="match status" value="1"/>
</dbReference>
<evidence type="ECO:0000259" key="20">
    <source>
        <dbReference type="PROSITE" id="PS51194"/>
    </source>
</evidence>
<comment type="subcellular location">
    <subcellularLocation>
        <location evidence="1">Cytoplasm</location>
    </subcellularLocation>
</comment>
<dbReference type="GO" id="GO:0008270">
    <property type="term" value="F:zinc ion binding"/>
    <property type="evidence" value="ECO:0007669"/>
    <property type="project" value="UniProtKB-KW"/>
</dbReference>
<evidence type="ECO:0000256" key="8">
    <source>
        <dbReference type="ARBA" id="ARBA00022782"/>
    </source>
</evidence>
<evidence type="ECO:0000256" key="9">
    <source>
        <dbReference type="ARBA" id="ARBA00022801"/>
    </source>
</evidence>
<dbReference type="InterPro" id="IPR001650">
    <property type="entry name" value="Helicase_C-like"/>
</dbReference>
<dbReference type="GO" id="GO:0016787">
    <property type="term" value="F:hydrolase activity"/>
    <property type="evidence" value="ECO:0007669"/>
    <property type="project" value="UniProtKB-KW"/>
</dbReference>
<keyword evidence="16" id="KW-0863">Zinc-finger</keyword>
<evidence type="ECO:0000256" key="1">
    <source>
        <dbReference type="ARBA" id="ARBA00004496"/>
    </source>
</evidence>
<evidence type="ECO:0000259" key="18">
    <source>
        <dbReference type="PROSITE" id="PS50304"/>
    </source>
</evidence>
<feature type="domain" description="Helicase ATP-binding" evidence="19">
    <location>
        <begin position="135"/>
        <end position="301"/>
    </location>
</feature>
<dbReference type="GO" id="GO:0005737">
    <property type="term" value="C:cytoplasm"/>
    <property type="evidence" value="ECO:0007669"/>
    <property type="project" value="UniProtKB-SubCell"/>
</dbReference>
<comment type="catalytic activity">
    <reaction evidence="15">
        <text>ATP + H2O = ADP + phosphate + H(+)</text>
        <dbReference type="Rhea" id="RHEA:13065"/>
        <dbReference type="ChEBI" id="CHEBI:15377"/>
        <dbReference type="ChEBI" id="CHEBI:15378"/>
        <dbReference type="ChEBI" id="CHEBI:30616"/>
        <dbReference type="ChEBI" id="CHEBI:43474"/>
        <dbReference type="ChEBI" id="CHEBI:456216"/>
        <dbReference type="EC" id="3.6.4.13"/>
    </reaction>
</comment>
<dbReference type="GO" id="GO:0051321">
    <property type="term" value="P:meiotic cell cycle"/>
    <property type="evidence" value="ECO:0007669"/>
    <property type="project" value="UniProtKB-KW"/>
</dbReference>
<comment type="caution">
    <text evidence="21">The sequence shown here is derived from an EMBL/GenBank/DDBJ whole genome shotgun (WGS) entry which is preliminary data.</text>
</comment>